<organism evidence="1 2">
    <name type="scientific">Cichorium intybus</name>
    <name type="common">Chicory</name>
    <dbReference type="NCBI Taxonomy" id="13427"/>
    <lineage>
        <taxon>Eukaryota</taxon>
        <taxon>Viridiplantae</taxon>
        <taxon>Streptophyta</taxon>
        <taxon>Embryophyta</taxon>
        <taxon>Tracheophyta</taxon>
        <taxon>Spermatophyta</taxon>
        <taxon>Magnoliopsida</taxon>
        <taxon>eudicotyledons</taxon>
        <taxon>Gunneridae</taxon>
        <taxon>Pentapetalae</taxon>
        <taxon>asterids</taxon>
        <taxon>campanulids</taxon>
        <taxon>Asterales</taxon>
        <taxon>Asteraceae</taxon>
        <taxon>Cichorioideae</taxon>
        <taxon>Cichorieae</taxon>
        <taxon>Cichoriinae</taxon>
        <taxon>Cichorium</taxon>
    </lineage>
</organism>
<evidence type="ECO:0000313" key="2">
    <source>
        <dbReference type="Proteomes" id="UP001055811"/>
    </source>
</evidence>
<gene>
    <name evidence="1" type="ORF">L2E82_14642</name>
</gene>
<accession>A0ACB9F0Z2</accession>
<sequence length="186" mass="21488">MLPTPASAMDVSKTLDQNHRYLRPHQRRHHQYRTINAAATNTAFTNPHSLVSLSNLHFNPFRSSVFSSSRSPSRGVFRSTSSSSMLVREEALEHANEDQKKVLHEKYEKKDPASVAKVKELYNTLNLQDVFEDYESKSYKFLIAYSCRRILVPHIDEGMRNMLTLISVSFLLYVDDQSSSNEVWYN</sequence>
<keyword evidence="2" id="KW-1185">Reference proteome</keyword>
<evidence type="ECO:0000313" key="1">
    <source>
        <dbReference type="EMBL" id="KAI3764631.1"/>
    </source>
</evidence>
<reference evidence="2" key="1">
    <citation type="journal article" date="2022" name="Mol. Ecol. Resour.">
        <title>The genomes of chicory, endive, great burdock and yacon provide insights into Asteraceae palaeo-polyploidization history and plant inulin production.</title>
        <authorList>
            <person name="Fan W."/>
            <person name="Wang S."/>
            <person name="Wang H."/>
            <person name="Wang A."/>
            <person name="Jiang F."/>
            <person name="Liu H."/>
            <person name="Zhao H."/>
            <person name="Xu D."/>
            <person name="Zhang Y."/>
        </authorList>
    </citation>
    <scope>NUCLEOTIDE SEQUENCE [LARGE SCALE GENOMIC DNA]</scope>
    <source>
        <strain evidence="2">cv. Punajuju</strain>
    </source>
</reference>
<dbReference type="EMBL" id="CM042011">
    <property type="protein sequence ID" value="KAI3764631.1"/>
    <property type="molecule type" value="Genomic_DNA"/>
</dbReference>
<name>A0ACB9F0Z2_CICIN</name>
<dbReference type="Proteomes" id="UP001055811">
    <property type="component" value="Linkage Group LG03"/>
</dbReference>
<comment type="caution">
    <text evidence="1">The sequence shown here is derived from an EMBL/GenBank/DDBJ whole genome shotgun (WGS) entry which is preliminary data.</text>
</comment>
<proteinExistence type="predicted"/>
<reference evidence="1 2" key="2">
    <citation type="journal article" date="2022" name="Mol. Ecol. Resour.">
        <title>The genomes of chicory, endive, great burdock and yacon provide insights into Asteraceae paleo-polyploidization history and plant inulin production.</title>
        <authorList>
            <person name="Fan W."/>
            <person name="Wang S."/>
            <person name="Wang H."/>
            <person name="Wang A."/>
            <person name="Jiang F."/>
            <person name="Liu H."/>
            <person name="Zhao H."/>
            <person name="Xu D."/>
            <person name="Zhang Y."/>
        </authorList>
    </citation>
    <scope>NUCLEOTIDE SEQUENCE [LARGE SCALE GENOMIC DNA]</scope>
    <source>
        <strain evidence="2">cv. Punajuju</strain>
        <tissue evidence="1">Leaves</tissue>
    </source>
</reference>
<protein>
    <submittedName>
        <fullName evidence="1">Uncharacterized protein</fullName>
    </submittedName>
</protein>